<dbReference type="Pfam" id="PF00248">
    <property type="entry name" value="Aldo_ket_red"/>
    <property type="match status" value="1"/>
</dbReference>
<dbReference type="FunFam" id="3.20.20.100:FF:000015">
    <property type="entry name" value="Oxidoreductase, aldo/keto reductase family"/>
    <property type="match status" value="1"/>
</dbReference>
<feature type="domain" description="NADP-dependent oxidoreductase" evidence="6">
    <location>
        <begin position="20"/>
        <end position="272"/>
    </location>
</feature>
<dbReference type="PANTHER" id="PTHR43827">
    <property type="entry name" value="2,5-DIKETO-D-GLUCONIC ACID REDUCTASE"/>
    <property type="match status" value="1"/>
</dbReference>
<evidence type="ECO:0000313" key="8">
    <source>
        <dbReference type="EMBL" id="KAF5099217.1"/>
    </source>
</evidence>
<evidence type="ECO:0000256" key="3">
    <source>
        <dbReference type="PIRSR" id="PIRSR000097-1"/>
    </source>
</evidence>
<dbReference type="Proteomes" id="UP000750522">
    <property type="component" value="Unassembled WGS sequence"/>
</dbReference>
<evidence type="ECO:0000256" key="1">
    <source>
        <dbReference type="ARBA" id="ARBA00007905"/>
    </source>
</evidence>
<dbReference type="CDD" id="cd19071">
    <property type="entry name" value="AKR_AKR1-5-like"/>
    <property type="match status" value="1"/>
</dbReference>
<keyword evidence="2" id="KW-0560">Oxidoreductase</keyword>
<dbReference type="AlphaFoldDB" id="A0A0J9X607"/>
<comment type="caution">
    <text evidence="7">The sequence shown here is derived from an EMBL/GenBank/DDBJ whole genome shotgun (WGS) entry which is preliminary data.</text>
</comment>
<feature type="binding site" evidence="4">
    <location>
        <position position="122"/>
    </location>
    <ligand>
        <name>substrate</name>
    </ligand>
</feature>
<dbReference type="EMBL" id="QQZK01000062">
    <property type="protein sequence ID" value="KAF5099217.1"/>
    <property type="molecule type" value="Genomic_DNA"/>
</dbReference>
<dbReference type="Proteomes" id="UP000242525">
    <property type="component" value="Unassembled WGS sequence"/>
</dbReference>
<feature type="active site" description="Proton donor" evidence="3">
    <location>
        <position position="46"/>
    </location>
</feature>
<organism evidence="7 9">
    <name type="scientific">Geotrichum candidum</name>
    <name type="common">Oospora lactis</name>
    <name type="synonym">Dipodascus geotrichum</name>
    <dbReference type="NCBI Taxonomy" id="1173061"/>
    <lineage>
        <taxon>Eukaryota</taxon>
        <taxon>Fungi</taxon>
        <taxon>Dikarya</taxon>
        <taxon>Ascomycota</taxon>
        <taxon>Saccharomycotina</taxon>
        <taxon>Dipodascomycetes</taxon>
        <taxon>Dipodascales</taxon>
        <taxon>Dipodascaceae</taxon>
        <taxon>Geotrichum</taxon>
    </lineage>
</organism>
<evidence type="ECO:0000313" key="9">
    <source>
        <dbReference type="Proteomes" id="UP000242525"/>
    </source>
</evidence>
<evidence type="ECO:0000256" key="4">
    <source>
        <dbReference type="PIRSR" id="PIRSR000097-2"/>
    </source>
</evidence>
<dbReference type="PROSITE" id="PS00063">
    <property type="entry name" value="ALDOKETO_REDUCTASE_3"/>
    <property type="match status" value="1"/>
</dbReference>
<dbReference type="InterPro" id="IPR018170">
    <property type="entry name" value="Aldo/ket_reductase_CS"/>
</dbReference>
<proteinExistence type="inferred from homology"/>
<accession>A0A0J9X607</accession>
<name>A0A0J9X607_GEOCN</name>
<dbReference type="GO" id="GO:0016616">
    <property type="term" value="F:oxidoreductase activity, acting on the CH-OH group of donors, NAD or NADP as acceptor"/>
    <property type="evidence" value="ECO:0007669"/>
    <property type="project" value="UniProtKB-ARBA"/>
</dbReference>
<evidence type="ECO:0000256" key="2">
    <source>
        <dbReference type="ARBA" id="ARBA00023002"/>
    </source>
</evidence>
<dbReference type="SUPFAM" id="SSF51430">
    <property type="entry name" value="NAD(P)-linked oxidoreductase"/>
    <property type="match status" value="1"/>
</dbReference>
<dbReference type="InterPro" id="IPR020471">
    <property type="entry name" value="AKR"/>
</dbReference>
<gene>
    <name evidence="7" type="ORF">BN980_GECA03s04091g</name>
    <name evidence="8" type="ORF">DV451_003087</name>
</gene>
<reference evidence="7 9" key="1">
    <citation type="submission" date="2014-03" db="EMBL/GenBank/DDBJ databases">
        <authorList>
            <person name="Casaregola S."/>
        </authorList>
    </citation>
    <scope>NUCLEOTIDE SEQUENCE [LARGE SCALE GENOMIC DNA]</scope>
    <source>
        <strain evidence="7 9">CLIB 918</strain>
    </source>
</reference>
<dbReference type="EMBL" id="CCBN010000003">
    <property type="protein sequence ID" value="CDO52575.1"/>
    <property type="molecule type" value="Genomic_DNA"/>
</dbReference>
<evidence type="ECO:0000259" key="6">
    <source>
        <dbReference type="Pfam" id="PF00248"/>
    </source>
</evidence>
<dbReference type="Gene3D" id="3.20.20.100">
    <property type="entry name" value="NADP-dependent oxidoreductase domain"/>
    <property type="match status" value="1"/>
</dbReference>
<dbReference type="PIRSF" id="PIRSF000097">
    <property type="entry name" value="AKR"/>
    <property type="match status" value="1"/>
</dbReference>
<dbReference type="PROSITE" id="PS00062">
    <property type="entry name" value="ALDOKETO_REDUCTASE_2"/>
    <property type="match status" value="1"/>
</dbReference>
<evidence type="ECO:0000256" key="5">
    <source>
        <dbReference type="PIRSR" id="PIRSR000097-3"/>
    </source>
</evidence>
<sequence length="290" mass="32232">MIKLNSNHTIPAIGLGVFETASNTAAGIVETALRIGYRHVDTASIYHNERETSEGILRFLEDKSNNQVARGDIFYTTKIWDADHGAGKTEQAIERALDRLRGDSTADQPDRTLGYIDLLLIHSPQSSAQLRQETWEAMERAVASGRVRSIGVSNYGIAHLEELLGYAKILPAVNQVELHPWLQRRELVAYCRSHGIVMEAYAPLTRGHKLGGKDAGLVAVAHRHGRTEAQVLVRWGLQNGFVVLPKSVHANRMKENFDVAGFDLTEADLQELGDPDSYYLTCWDPTTYKG</sequence>
<comment type="similarity">
    <text evidence="1">Belongs to the aldo/keto reductase family.</text>
</comment>
<evidence type="ECO:0000313" key="7">
    <source>
        <dbReference type="EMBL" id="CDO52575.1"/>
    </source>
</evidence>
<feature type="site" description="Lowers pKa of active site Tyr" evidence="5">
    <location>
        <position position="78"/>
    </location>
</feature>
<reference evidence="8" key="3">
    <citation type="submission" date="2020-01" db="EMBL/GenBank/DDBJ databases">
        <authorList>
            <person name="Perkins V."/>
            <person name="Lessard M.-H."/>
            <person name="Dugat-Bony E."/>
            <person name="Frenette M."/>
            <person name="Labrie S."/>
        </authorList>
    </citation>
    <scope>NUCLEOTIDE SEQUENCE</scope>
    <source>
        <strain evidence="8">LMA-70</strain>
    </source>
</reference>
<dbReference type="PRINTS" id="PR00069">
    <property type="entry name" value="ALDKETRDTASE"/>
</dbReference>
<dbReference type="InterPro" id="IPR023210">
    <property type="entry name" value="NADP_OxRdtase_dom"/>
</dbReference>
<dbReference type="PANTHER" id="PTHR43827:SF13">
    <property type="entry name" value="ALDO_KETO REDUCTASE FAMILY PROTEIN"/>
    <property type="match status" value="1"/>
</dbReference>
<reference evidence="8" key="2">
    <citation type="journal article" date="2020" name="Front. Microbiol.">
        <title>Phenotypic and Genetic Characterization of the Cheese Ripening Yeast Geotrichum candidum.</title>
        <authorList>
            <person name="Perkins V."/>
            <person name="Vignola S."/>
            <person name="Lessard M.H."/>
            <person name="Plante P.L."/>
            <person name="Corbeil J."/>
            <person name="Dugat-Bony E."/>
            <person name="Frenette M."/>
            <person name="Labrie S."/>
        </authorList>
    </citation>
    <scope>NUCLEOTIDE SEQUENCE</scope>
    <source>
        <strain evidence="8">LMA-70</strain>
    </source>
</reference>
<protein>
    <submittedName>
        <fullName evidence="7">Similar to Saccharomyces cerevisiae YJR096W Putative xylose and arabinose reductase</fullName>
    </submittedName>
</protein>
<keyword evidence="9" id="KW-1185">Reference proteome</keyword>
<dbReference type="InterPro" id="IPR036812">
    <property type="entry name" value="NAD(P)_OxRdtase_dom_sf"/>
</dbReference>
<dbReference type="STRING" id="1173061.A0A0J9X607"/>
<dbReference type="OrthoDB" id="416253at2759"/>